<evidence type="ECO:0000313" key="1">
    <source>
        <dbReference type="EMBL" id="AJE17853.1"/>
    </source>
</evidence>
<dbReference type="KEGG" id="nel:NELON_02455"/>
<reference evidence="2" key="1">
    <citation type="submission" date="2014-05" db="EMBL/GenBank/DDBJ databases">
        <title>Complete Genome sequence of Neisseria elongata subsp. glycolytica.</title>
        <authorList>
            <person name="Veyrier F.J."/>
            <person name="Taha M.-K."/>
        </authorList>
    </citation>
    <scope>NUCLEOTIDE SEQUENCE [LARGE SCALE GENOMIC DNA]</scope>
    <source>
        <strain evidence="2">ATCC 29315</strain>
    </source>
</reference>
<dbReference type="HOGENOM" id="CLU_2955776_0_0_4"/>
<reference evidence="1 2" key="2">
    <citation type="journal article" date="2015" name="PLoS Genet.">
        <title>Common Cell Shape Evolution of Two Nasopharyngeal Pathogens.</title>
        <authorList>
            <person name="Veyrier F.J."/>
            <person name="Biais N."/>
            <person name="Morales P."/>
            <person name="Belkacem N."/>
            <person name="Guilhen C."/>
            <person name="Ranjeva S."/>
            <person name="Sismeiro O."/>
            <person name="Pehau-Arnaudet G."/>
            <person name="Rocha E.P."/>
            <person name="Werts C."/>
            <person name="Taha M.K."/>
            <person name="Boneca I.G."/>
        </authorList>
    </citation>
    <scope>NUCLEOTIDE SEQUENCE [LARGE SCALE GENOMIC DNA]</scope>
    <source>
        <strain evidence="1 2">ATCC 29315</strain>
    </source>
</reference>
<proteinExistence type="predicted"/>
<dbReference type="EMBL" id="CP007726">
    <property type="protein sequence ID" value="AJE17853.1"/>
    <property type="molecule type" value="Genomic_DNA"/>
</dbReference>
<gene>
    <name evidence="1" type="ORF">NELON_02455</name>
</gene>
<keyword evidence="2" id="KW-1185">Reference proteome</keyword>
<dbReference type="PATRIC" id="fig|546263.7.peg.524"/>
<sequence length="59" mass="6295">MCDGRNSKGGSLSSLVGECKQHGGLARFRYKAARCGNIVAEQAYPPISLFDGYEPALFG</sequence>
<organism evidence="1 2">
    <name type="scientific">Neisseria elongata subsp. glycolytica ATCC 29315</name>
    <dbReference type="NCBI Taxonomy" id="546263"/>
    <lineage>
        <taxon>Bacteria</taxon>
        <taxon>Pseudomonadati</taxon>
        <taxon>Pseudomonadota</taxon>
        <taxon>Betaproteobacteria</taxon>
        <taxon>Neisseriales</taxon>
        <taxon>Neisseriaceae</taxon>
        <taxon>Neisseria</taxon>
    </lineage>
</organism>
<protein>
    <submittedName>
        <fullName evidence="1">Uncharacterized protein</fullName>
    </submittedName>
</protein>
<dbReference type="Proteomes" id="UP000031392">
    <property type="component" value="Chromosome"/>
</dbReference>
<dbReference type="AlphaFoldDB" id="A0A0B5CFV4"/>
<accession>A0A0B5CFV4</accession>
<evidence type="ECO:0000313" key="2">
    <source>
        <dbReference type="Proteomes" id="UP000031392"/>
    </source>
</evidence>
<name>A0A0B5CFV4_NEIEG</name>